<keyword evidence="2" id="KW-1185">Reference proteome</keyword>
<dbReference type="EMBL" id="CM046394">
    <property type="protein sequence ID" value="KAI8547372.1"/>
    <property type="molecule type" value="Genomic_DNA"/>
</dbReference>
<comment type="caution">
    <text evidence="1">The sequence shown here is derived from an EMBL/GenBank/DDBJ whole genome shotgun (WGS) entry which is preliminary data.</text>
</comment>
<organism evidence="1 2">
    <name type="scientific">Rhododendron molle</name>
    <name type="common">Chinese azalea</name>
    <name type="synonym">Azalea mollis</name>
    <dbReference type="NCBI Taxonomy" id="49168"/>
    <lineage>
        <taxon>Eukaryota</taxon>
        <taxon>Viridiplantae</taxon>
        <taxon>Streptophyta</taxon>
        <taxon>Embryophyta</taxon>
        <taxon>Tracheophyta</taxon>
        <taxon>Spermatophyta</taxon>
        <taxon>Magnoliopsida</taxon>
        <taxon>eudicotyledons</taxon>
        <taxon>Gunneridae</taxon>
        <taxon>Pentapetalae</taxon>
        <taxon>asterids</taxon>
        <taxon>Ericales</taxon>
        <taxon>Ericaceae</taxon>
        <taxon>Ericoideae</taxon>
        <taxon>Rhodoreae</taxon>
        <taxon>Rhododendron</taxon>
    </lineage>
</organism>
<dbReference type="Proteomes" id="UP001062846">
    <property type="component" value="Chromosome 7"/>
</dbReference>
<gene>
    <name evidence="1" type="ORF">RHMOL_Rhmol07G0190500</name>
</gene>
<evidence type="ECO:0000313" key="2">
    <source>
        <dbReference type="Proteomes" id="UP001062846"/>
    </source>
</evidence>
<proteinExistence type="predicted"/>
<reference evidence="1" key="1">
    <citation type="submission" date="2022-02" db="EMBL/GenBank/DDBJ databases">
        <title>Plant Genome Project.</title>
        <authorList>
            <person name="Zhang R.-G."/>
        </authorList>
    </citation>
    <scope>NUCLEOTIDE SEQUENCE</scope>
    <source>
        <strain evidence="1">AT1</strain>
    </source>
</reference>
<name>A0ACC0N229_RHOML</name>
<evidence type="ECO:0000313" key="1">
    <source>
        <dbReference type="EMBL" id="KAI8547372.1"/>
    </source>
</evidence>
<sequence length="427" mass="46642">MKILLVVVLLLHGPFWGFHLIGVDARADPAVSPGTQVGIKEHRQMDPNKNLVIALIVASSALGAILLSLLCLWNFHRKNSLKSHQKNAYTSDSLKGLSLAPFMSTHNASRMSCNKGAALLMDYKFLETATENFQESKILGEGCFGCVYKAKLGENIQVAVKRLNGGSPNSVREFETEVELLSKIQHPNIISLLGYSLHGEARLLVYELMQNGSLETQLHGPSHGSALSWHHRMKIALDTARGIEYLHEHCKPAVIHRDLKSSNILLDSNFNAKLSDFGLAIADGTQNKKNLKLSGTLGYVAPEYLLDGELTDKSDVYGFGVVLLELLLGRTSVEKLGPSKCQSIVSWAMPQITDRSKLPSIVDPVIRNTMDLKHLYQVAAVAVLCVQPEPSYRPLIKDVLYSLIPLVPVELGGTLTVVAPPAVLCSG</sequence>
<accession>A0ACC0N229</accession>
<protein>
    <submittedName>
        <fullName evidence="1">Uncharacterized protein</fullName>
    </submittedName>
</protein>